<dbReference type="EMBL" id="SJPG01000001">
    <property type="protein sequence ID" value="TWT61160.1"/>
    <property type="molecule type" value="Genomic_DNA"/>
</dbReference>
<feature type="transmembrane region" description="Helical" evidence="1">
    <location>
        <begin position="18"/>
        <end position="37"/>
    </location>
</feature>
<evidence type="ECO:0000313" key="2">
    <source>
        <dbReference type="EMBL" id="TWT61160.1"/>
    </source>
</evidence>
<evidence type="ECO:0000313" key="3">
    <source>
        <dbReference type="Proteomes" id="UP000316095"/>
    </source>
</evidence>
<dbReference type="Proteomes" id="UP000316095">
    <property type="component" value="Unassembled WGS sequence"/>
</dbReference>
<keyword evidence="1" id="KW-0812">Transmembrane</keyword>
<keyword evidence="1" id="KW-0472">Membrane</keyword>
<keyword evidence="1" id="KW-1133">Transmembrane helix</keyword>
<organism evidence="2 3">
    <name type="scientific">Rubinisphaera italica</name>
    <dbReference type="NCBI Taxonomy" id="2527969"/>
    <lineage>
        <taxon>Bacteria</taxon>
        <taxon>Pseudomonadati</taxon>
        <taxon>Planctomycetota</taxon>
        <taxon>Planctomycetia</taxon>
        <taxon>Planctomycetales</taxon>
        <taxon>Planctomycetaceae</taxon>
        <taxon>Rubinisphaera</taxon>
    </lineage>
</organism>
<sequence>MEQILSESNLQSSSKWSGWYALLTVAFLMAVLWLGVLPKISKDPGIQQQIRLREEQGVDSAAMFYSDLPAVKTATDRLNQLEQNNPYLFWLP</sequence>
<accession>A0A5C5XDT1</accession>
<keyword evidence="3" id="KW-1185">Reference proteome</keyword>
<reference evidence="2 3" key="1">
    <citation type="submission" date="2019-02" db="EMBL/GenBank/DDBJ databases">
        <title>Deep-cultivation of Planctomycetes and their phenomic and genomic characterization uncovers novel biology.</title>
        <authorList>
            <person name="Wiegand S."/>
            <person name="Jogler M."/>
            <person name="Boedeker C."/>
            <person name="Pinto D."/>
            <person name="Vollmers J."/>
            <person name="Rivas-Marin E."/>
            <person name="Kohn T."/>
            <person name="Peeters S.H."/>
            <person name="Heuer A."/>
            <person name="Rast P."/>
            <person name="Oberbeckmann S."/>
            <person name="Bunk B."/>
            <person name="Jeske O."/>
            <person name="Meyerdierks A."/>
            <person name="Storesund J.E."/>
            <person name="Kallscheuer N."/>
            <person name="Luecker S."/>
            <person name="Lage O.M."/>
            <person name="Pohl T."/>
            <person name="Merkel B.J."/>
            <person name="Hornburger P."/>
            <person name="Mueller R.-W."/>
            <person name="Bruemmer F."/>
            <person name="Labrenz M."/>
            <person name="Spormann A.M."/>
            <person name="Op Den Camp H."/>
            <person name="Overmann J."/>
            <person name="Amann R."/>
            <person name="Jetten M.S.M."/>
            <person name="Mascher T."/>
            <person name="Medema M.H."/>
            <person name="Devos D.P."/>
            <person name="Kaster A.-K."/>
            <person name="Ovreas L."/>
            <person name="Rohde M."/>
            <person name="Galperin M.Y."/>
            <person name="Jogler C."/>
        </authorList>
    </citation>
    <scope>NUCLEOTIDE SEQUENCE [LARGE SCALE GENOMIC DNA]</scope>
    <source>
        <strain evidence="2 3">Pan54</strain>
    </source>
</reference>
<evidence type="ECO:0000256" key="1">
    <source>
        <dbReference type="SAM" id="Phobius"/>
    </source>
</evidence>
<gene>
    <name evidence="2" type="ORF">Pan54_18950</name>
</gene>
<protein>
    <submittedName>
        <fullName evidence="2">Uncharacterized protein</fullName>
    </submittedName>
</protein>
<name>A0A5C5XDT1_9PLAN</name>
<comment type="caution">
    <text evidence="2">The sequence shown here is derived from an EMBL/GenBank/DDBJ whole genome shotgun (WGS) entry which is preliminary data.</text>
</comment>
<dbReference type="AlphaFoldDB" id="A0A5C5XDT1"/>
<proteinExistence type="predicted"/>